<evidence type="ECO:0000256" key="3">
    <source>
        <dbReference type="ARBA" id="ARBA00023274"/>
    </source>
</evidence>
<evidence type="ECO:0000256" key="2">
    <source>
        <dbReference type="ARBA" id="ARBA00022980"/>
    </source>
</evidence>
<dbReference type="OrthoDB" id="275876at2759"/>
<dbReference type="Proteomes" id="UP000799444">
    <property type="component" value="Unassembled WGS sequence"/>
</dbReference>
<name>A0A9P4QZJ5_9PLEO</name>
<organism evidence="6 7">
    <name type="scientific">Polyplosphaeria fusca</name>
    <dbReference type="NCBI Taxonomy" id="682080"/>
    <lineage>
        <taxon>Eukaryota</taxon>
        <taxon>Fungi</taxon>
        <taxon>Dikarya</taxon>
        <taxon>Ascomycota</taxon>
        <taxon>Pezizomycotina</taxon>
        <taxon>Dothideomycetes</taxon>
        <taxon>Pleosporomycetidae</taxon>
        <taxon>Pleosporales</taxon>
        <taxon>Tetraplosphaeriaceae</taxon>
        <taxon>Polyplosphaeria</taxon>
    </lineage>
</organism>
<evidence type="ECO:0000313" key="6">
    <source>
        <dbReference type="EMBL" id="KAF2733946.1"/>
    </source>
</evidence>
<dbReference type="PANTHER" id="PTHR10746">
    <property type="entry name" value="50S RIBOSOMAL PROTEIN L4"/>
    <property type="match status" value="1"/>
</dbReference>
<keyword evidence="3" id="KW-0687">Ribonucleoprotein</keyword>
<dbReference type="InterPro" id="IPR023574">
    <property type="entry name" value="Ribosomal_uL4_dom_sf"/>
</dbReference>
<dbReference type="SUPFAM" id="SSF52166">
    <property type="entry name" value="Ribosomal protein L4"/>
    <property type="match status" value="1"/>
</dbReference>
<proteinExistence type="inferred from homology"/>
<dbReference type="EMBL" id="ML996154">
    <property type="protein sequence ID" value="KAF2733946.1"/>
    <property type="molecule type" value="Genomic_DNA"/>
</dbReference>
<sequence>MASPRLRTTPIRSISCQLSRLKISHDAAQRATLTALRSIATSASPRASISNIAVADELPYATVTPFDQQTVQATIYSFPALEPLRFQSYSAAHLNLPTRRDILHRAVIYEGDNARSGTASTKWRSEVRGSARKIRPQKGTGRARLGDKKSPMLRGGGVAFGPKPRDFGTDLPRKVYDLAWRTALSYRFRRGELLIVDNPLEIEGPDTELLEYLWRSHGWWSKQDKPNLITSEERPMLSRALGRFTNAWNEKGRRGGNYWGRLHKWEDVDVKDLLGGGKLVIERSALHRILRAHQSDLSHGQASANLDSAPLREHEFPFGWDHFKKVVLAPRASAEEAKIEAYWNIGHAWRQDEHENAPTVDEQLSARDANLRAVALQIKSLELKLETQDDTSRQRTFAKASVEQSLRLLRVEQTGLLMQHETHPAEVQRLIEEMKDLKARDATHPDVLELLMLPKSNEEEEEESDNPNEIIVGDETPELLVLQAKILEASAKWSKDPAERELCIARAQQYRGRAASVKIKITKPETPERDLAMAESLEFQADFMKDAIEAEQIKEEKEEMIEDTKKLLKDARRLRKQAKRVPYVCSFKHVETREEYL</sequence>
<evidence type="ECO:0000256" key="4">
    <source>
        <dbReference type="ARBA" id="ARBA00040565"/>
    </source>
</evidence>
<keyword evidence="2 6" id="KW-0689">Ribosomal protein</keyword>
<evidence type="ECO:0000256" key="5">
    <source>
        <dbReference type="SAM" id="Coils"/>
    </source>
</evidence>
<dbReference type="InterPro" id="IPR002136">
    <property type="entry name" value="Ribosomal_uL4"/>
</dbReference>
<protein>
    <recommendedName>
        <fullName evidence="4">Large ribosomal subunit protein uL4m</fullName>
    </recommendedName>
</protein>
<dbReference type="Pfam" id="PF00573">
    <property type="entry name" value="Ribosomal_L4"/>
    <property type="match status" value="1"/>
</dbReference>
<dbReference type="PANTHER" id="PTHR10746:SF6">
    <property type="entry name" value="LARGE RIBOSOMAL SUBUNIT PROTEIN UL4M"/>
    <property type="match status" value="1"/>
</dbReference>
<keyword evidence="5" id="KW-0175">Coiled coil</keyword>
<evidence type="ECO:0000313" key="7">
    <source>
        <dbReference type="Proteomes" id="UP000799444"/>
    </source>
</evidence>
<dbReference type="GO" id="GO:0005840">
    <property type="term" value="C:ribosome"/>
    <property type="evidence" value="ECO:0007669"/>
    <property type="project" value="UniProtKB-KW"/>
</dbReference>
<keyword evidence="7" id="KW-1185">Reference proteome</keyword>
<gene>
    <name evidence="6" type="ORF">EJ04DRAFT_494342</name>
</gene>
<dbReference type="InterPro" id="IPR013005">
    <property type="entry name" value="Ribosomal_uL4-like"/>
</dbReference>
<accession>A0A9P4QZJ5</accession>
<dbReference type="GO" id="GO:1990904">
    <property type="term" value="C:ribonucleoprotein complex"/>
    <property type="evidence" value="ECO:0007669"/>
    <property type="project" value="UniProtKB-KW"/>
</dbReference>
<dbReference type="AlphaFoldDB" id="A0A9P4QZJ5"/>
<comment type="caution">
    <text evidence="6">The sequence shown here is derived from an EMBL/GenBank/DDBJ whole genome shotgun (WGS) entry which is preliminary data.</text>
</comment>
<dbReference type="GO" id="GO:0003735">
    <property type="term" value="F:structural constituent of ribosome"/>
    <property type="evidence" value="ECO:0007669"/>
    <property type="project" value="InterPro"/>
</dbReference>
<comment type="similarity">
    <text evidence="1">Belongs to the universal ribosomal protein uL4 family.</text>
</comment>
<evidence type="ECO:0000256" key="1">
    <source>
        <dbReference type="ARBA" id="ARBA00010528"/>
    </source>
</evidence>
<reference evidence="6" key="1">
    <citation type="journal article" date="2020" name="Stud. Mycol.">
        <title>101 Dothideomycetes genomes: a test case for predicting lifestyles and emergence of pathogens.</title>
        <authorList>
            <person name="Haridas S."/>
            <person name="Albert R."/>
            <person name="Binder M."/>
            <person name="Bloem J."/>
            <person name="Labutti K."/>
            <person name="Salamov A."/>
            <person name="Andreopoulos B."/>
            <person name="Baker S."/>
            <person name="Barry K."/>
            <person name="Bills G."/>
            <person name="Bluhm B."/>
            <person name="Cannon C."/>
            <person name="Castanera R."/>
            <person name="Culley D."/>
            <person name="Daum C."/>
            <person name="Ezra D."/>
            <person name="Gonzalez J."/>
            <person name="Henrissat B."/>
            <person name="Kuo A."/>
            <person name="Liang C."/>
            <person name="Lipzen A."/>
            <person name="Lutzoni F."/>
            <person name="Magnuson J."/>
            <person name="Mondo S."/>
            <person name="Nolan M."/>
            <person name="Ohm R."/>
            <person name="Pangilinan J."/>
            <person name="Park H.-J."/>
            <person name="Ramirez L."/>
            <person name="Alfaro M."/>
            <person name="Sun H."/>
            <person name="Tritt A."/>
            <person name="Yoshinaga Y."/>
            <person name="Zwiers L.-H."/>
            <person name="Turgeon B."/>
            <person name="Goodwin S."/>
            <person name="Spatafora J."/>
            <person name="Crous P."/>
            <person name="Grigoriev I."/>
        </authorList>
    </citation>
    <scope>NUCLEOTIDE SEQUENCE</scope>
    <source>
        <strain evidence="6">CBS 125425</strain>
    </source>
</reference>
<dbReference type="GO" id="GO:0006412">
    <property type="term" value="P:translation"/>
    <property type="evidence" value="ECO:0007669"/>
    <property type="project" value="InterPro"/>
</dbReference>
<feature type="coiled-coil region" evidence="5">
    <location>
        <begin position="547"/>
        <end position="581"/>
    </location>
</feature>
<dbReference type="Gene3D" id="3.40.1370.10">
    <property type="match status" value="1"/>
</dbReference>